<reference evidence="3" key="1">
    <citation type="submission" date="2017-02" db="UniProtKB">
        <authorList>
            <consortium name="WormBaseParasite"/>
        </authorList>
    </citation>
    <scope>IDENTIFICATION</scope>
</reference>
<dbReference type="InterPro" id="IPR043137">
    <property type="entry name" value="GGT_ssub_C"/>
</dbReference>
<name>A0A0R3SFU6_HYMDI</name>
<accession>A0A0R3SFU6</accession>
<dbReference type="InterPro" id="IPR029055">
    <property type="entry name" value="Ntn_hydrolases_N"/>
</dbReference>
<evidence type="ECO:0000313" key="2">
    <source>
        <dbReference type="Proteomes" id="UP000274504"/>
    </source>
</evidence>
<gene>
    <name evidence="1" type="ORF">HDID_LOCUS3734</name>
</gene>
<evidence type="ECO:0000313" key="1">
    <source>
        <dbReference type="EMBL" id="VDL38215.1"/>
    </source>
</evidence>
<proteinExistence type="predicted"/>
<evidence type="ECO:0000313" key="3">
    <source>
        <dbReference type="WBParaSite" id="HDID_0000373601-mRNA-1"/>
    </source>
</evidence>
<reference evidence="1 2" key="2">
    <citation type="submission" date="2018-11" db="EMBL/GenBank/DDBJ databases">
        <authorList>
            <consortium name="Pathogen Informatics"/>
        </authorList>
    </citation>
    <scope>NUCLEOTIDE SEQUENCE [LARGE SCALE GENOMIC DNA]</scope>
</reference>
<dbReference type="SUPFAM" id="SSF56235">
    <property type="entry name" value="N-terminal nucleophile aminohydrolases (Ntn hydrolases)"/>
    <property type="match status" value="1"/>
</dbReference>
<dbReference type="AlphaFoldDB" id="A0A0R3SFU6"/>
<dbReference type="WBParaSite" id="HDID_0000373601-mRNA-1">
    <property type="protein sequence ID" value="HDID_0000373601-mRNA-1"/>
    <property type="gene ID" value="HDID_0000373601"/>
</dbReference>
<dbReference type="EMBL" id="UYSG01001210">
    <property type="protein sequence ID" value="VDL38215.1"/>
    <property type="molecule type" value="Genomic_DNA"/>
</dbReference>
<dbReference type="Proteomes" id="UP000274504">
    <property type="component" value="Unassembled WGS sequence"/>
</dbReference>
<dbReference type="Gene3D" id="3.60.20.40">
    <property type="match status" value="1"/>
</dbReference>
<dbReference type="Pfam" id="PF01019">
    <property type="entry name" value="G_glu_transpept"/>
    <property type="match status" value="1"/>
</dbReference>
<sequence>MLIASAALTLGGTTFGSGIVTPNTGILLNSAQLLFSSSPTSSSANIAAPGRRPLLPTSPIFFETAQQKCGHRFLAASSGGIRGMMDISQAS</sequence>
<organism evidence="3">
    <name type="scientific">Hymenolepis diminuta</name>
    <name type="common">Rat tapeworm</name>
    <dbReference type="NCBI Taxonomy" id="6216"/>
    <lineage>
        <taxon>Eukaryota</taxon>
        <taxon>Metazoa</taxon>
        <taxon>Spiralia</taxon>
        <taxon>Lophotrochozoa</taxon>
        <taxon>Platyhelminthes</taxon>
        <taxon>Cestoda</taxon>
        <taxon>Eucestoda</taxon>
        <taxon>Cyclophyllidea</taxon>
        <taxon>Hymenolepididae</taxon>
        <taxon>Hymenolepis</taxon>
    </lineage>
</organism>
<protein>
    <submittedName>
        <fullName evidence="3">Secreted protein</fullName>
    </submittedName>
</protein>